<evidence type="ECO:0000313" key="1">
    <source>
        <dbReference type="EMBL" id="GAK72447.1"/>
    </source>
</evidence>
<dbReference type="OrthoDB" id="9792518at2"/>
<dbReference type="InterPro" id="IPR056238">
    <property type="entry name" value="YunG-like"/>
</dbReference>
<proteinExistence type="predicted"/>
<dbReference type="eggNOG" id="ENOG5033705">
    <property type="taxonomic scope" value="Bacteria"/>
</dbReference>
<dbReference type="AlphaFoldDB" id="A0A081D0K1"/>
<dbReference type="RefSeq" id="WP_045231871.1">
    <property type="nucleotide sequence ID" value="NZ_BBJU01000025.1"/>
</dbReference>
<dbReference type="EMBL" id="BBJU01000025">
    <property type="protein sequence ID" value="GAK72447.1"/>
    <property type="molecule type" value="Genomic_DNA"/>
</dbReference>
<dbReference type="Proteomes" id="UP000028701">
    <property type="component" value="Unassembled WGS sequence"/>
</dbReference>
<comment type="caution">
    <text evidence="1">The sequence shown here is derived from an EMBL/GenBank/DDBJ whole genome shotgun (WGS) entry which is preliminary data.</text>
</comment>
<gene>
    <name evidence="1" type="ORF">RRU01S_25_01380</name>
</gene>
<dbReference type="Pfam" id="PF24585">
    <property type="entry name" value="YunG"/>
    <property type="match status" value="1"/>
</dbReference>
<evidence type="ECO:0000313" key="2">
    <source>
        <dbReference type="Proteomes" id="UP000028701"/>
    </source>
</evidence>
<sequence>MTSITVLYDAVKESWSRETSSLWSKENPALGQCGVTALVFQDHMGGEIFKTSVAGALHFYNSINGVRWDFTFSQFLVPIGYEDRLATRGEAFSDTTAEQYSRLSTDVKNRLAAKESGPEIDER</sequence>
<accession>A0A081D0K1</accession>
<name>A0A081D0K1_9HYPH</name>
<protein>
    <submittedName>
        <fullName evidence="1">Uncharacterized protein</fullName>
    </submittedName>
</protein>
<organism evidence="1 2">
    <name type="scientific">Agrobacterium rubi TR3 = NBRC 13261</name>
    <dbReference type="NCBI Taxonomy" id="1368415"/>
    <lineage>
        <taxon>Bacteria</taxon>
        <taxon>Pseudomonadati</taxon>
        <taxon>Pseudomonadota</taxon>
        <taxon>Alphaproteobacteria</taxon>
        <taxon>Hyphomicrobiales</taxon>
        <taxon>Rhizobiaceae</taxon>
        <taxon>Rhizobium/Agrobacterium group</taxon>
        <taxon>Agrobacterium</taxon>
    </lineage>
</organism>
<reference evidence="1 2" key="1">
    <citation type="submission" date="2014-08" db="EMBL/GenBank/DDBJ databases">
        <title>Whole genome shotgun sequence of Rhizobium rubi NBRC 13261.</title>
        <authorList>
            <person name="Katano-Makiyama Y."/>
            <person name="Hosoyama A."/>
            <person name="Hashimoto M."/>
            <person name="Hosoyama Y."/>
            <person name="Noguchi M."/>
            <person name="Tsuchikane K."/>
            <person name="Uohara A."/>
            <person name="Ohji S."/>
            <person name="Ichikawa N."/>
            <person name="Kimura A."/>
            <person name="Yamazoe A."/>
            <person name="Fujita N."/>
        </authorList>
    </citation>
    <scope>NUCLEOTIDE SEQUENCE [LARGE SCALE GENOMIC DNA]</scope>
    <source>
        <strain evidence="1 2">NBRC 13261</strain>
    </source>
</reference>